<dbReference type="Proteomes" id="UP001151081">
    <property type="component" value="Unassembled WGS sequence"/>
</dbReference>
<keyword evidence="3" id="KW-1185">Reference proteome</keyword>
<dbReference type="EMBL" id="JAGTJJ010000017">
    <property type="protein sequence ID" value="MDC3983896.1"/>
    <property type="molecule type" value="Genomic_DNA"/>
</dbReference>
<feature type="domain" description="Globin-sensor" evidence="1">
    <location>
        <begin position="26"/>
        <end position="196"/>
    </location>
</feature>
<proteinExistence type="predicted"/>
<sequence>MTQTTRPSIPGYTLGTPEVATSPITDAEFALLKQTVLLGDDDVRYLRMAGEVLSDQIEAILDVWYGFVGSNAHLVHYFSGADGKPDARYLGAVRQRFAQWIRDTCAANYDRAWLDYQHEIGLRHTSAKKNRTDGLVSPAPHIHLRYLIAFIVPITATIKPFLSKKGHSAADVDGMYTAWFKAVTLQITLWSEPYVAPSAF</sequence>
<dbReference type="InterPro" id="IPR012292">
    <property type="entry name" value="Globin/Proto"/>
</dbReference>
<dbReference type="RefSeq" id="WP_272428889.1">
    <property type="nucleotide sequence ID" value="NZ_JAGTJJ010000017.1"/>
</dbReference>
<gene>
    <name evidence="2" type="ORF">KEG57_25530</name>
</gene>
<dbReference type="Pfam" id="PF11563">
    <property type="entry name" value="Protoglobin"/>
    <property type="match status" value="1"/>
</dbReference>
<dbReference type="InterPro" id="IPR012102">
    <property type="entry name" value="Protoglobin"/>
</dbReference>
<dbReference type="GO" id="GO:0019825">
    <property type="term" value="F:oxygen binding"/>
    <property type="evidence" value="ECO:0007669"/>
    <property type="project" value="InterPro"/>
</dbReference>
<dbReference type="Gene3D" id="1.10.490.10">
    <property type="entry name" value="Globins"/>
    <property type="match status" value="1"/>
</dbReference>
<accession>A0A9X3X9M6</accession>
<organism evidence="2 3">
    <name type="scientific">Polyangium jinanense</name>
    <dbReference type="NCBI Taxonomy" id="2829994"/>
    <lineage>
        <taxon>Bacteria</taxon>
        <taxon>Pseudomonadati</taxon>
        <taxon>Myxococcota</taxon>
        <taxon>Polyangia</taxon>
        <taxon>Polyangiales</taxon>
        <taxon>Polyangiaceae</taxon>
        <taxon>Polyangium</taxon>
    </lineage>
</organism>
<reference evidence="2 3" key="1">
    <citation type="submission" date="2021-04" db="EMBL/GenBank/DDBJ databases">
        <title>Genome analysis of Polyangium sp.</title>
        <authorList>
            <person name="Li Y."/>
            <person name="Wang J."/>
        </authorList>
    </citation>
    <scope>NUCLEOTIDE SEQUENCE [LARGE SCALE GENOMIC DNA]</scope>
    <source>
        <strain evidence="2 3">SDU14</strain>
    </source>
</reference>
<dbReference type="CDD" id="cd12124">
    <property type="entry name" value="Pgbs"/>
    <property type="match status" value="1"/>
</dbReference>
<evidence type="ECO:0000313" key="3">
    <source>
        <dbReference type="Proteomes" id="UP001151081"/>
    </source>
</evidence>
<dbReference type="InterPro" id="IPR044398">
    <property type="entry name" value="Globin-sensor_dom"/>
</dbReference>
<name>A0A9X3X9M6_9BACT</name>
<comment type="caution">
    <text evidence="2">The sequence shown here is derived from an EMBL/GenBank/DDBJ whole genome shotgun (WGS) entry which is preliminary data.</text>
</comment>
<protein>
    <submittedName>
        <fullName evidence="2">Protogloblin ApPgb</fullName>
    </submittedName>
</protein>
<evidence type="ECO:0000313" key="2">
    <source>
        <dbReference type="EMBL" id="MDC3983896.1"/>
    </source>
</evidence>
<dbReference type="GO" id="GO:0020037">
    <property type="term" value="F:heme binding"/>
    <property type="evidence" value="ECO:0007669"/>
    <property type="project" value="InterPro"/>
</dbReference>
<evidence type="ECO:0000259" key="1">
    <source>
        <dbReference type="Pfam" id="PF11563"/>
    </source>
</evidence>
<dbReference type="SUPFAM" id="SSF46458">
    <property type="entry name" value="Globin-like"/>
    <property type="match status" value="1"/>
</dbReference>
<dbReference type="InterPro" id="IPR009050">
    <property type="entry name" value="Globin-like_sf"/>
</dbReference>
<dbReference type="AlphaFoldDB" id="A0A9X3X9M6"/>